<evidence type="ECO:0000256" key="6">
    <source>
        <dbReference type="ARBA" id="ARBA00022490"/>
    </source>
</evidence>
<evidence type="ECO:0000256" key="9">
    <source>
        <dbReference type="ARBA" id="ARBA00022679"/>
    </source>
</evidence>
<dbReference type="SUPFAM" id="SSF53474">
    <property type="entry name" value="alpha/beta-Hydrolases"/>
    <property type="match status" value="1"/>
</dbReference>
<evidence type="ECO:0000256" key="7">
    <source>
        <dbReference type="ARBA" id="ARBA00022516"/>
    </source>
</evidence>
<keyword evidence="6" id="KW-0963">Cytoplasm</keyword>
<evidence type="ECO:0000313" key="28">
    <source>
        <dbReference type="Proteomes" id="UP000186922"/>
    </source>
</evidence>
<keyword evidence="8" id="KW-0551">Lipid droplet</keyword>
<comment type="function">
    <text evidence="18">Coenzyme A-dependent lysophosphatidic acid acyltransferase that catalyzes the transfer of an acyl group on a lysophosphatidic acid. Functions preferentially with 1-oleoyl-lysophosphatidic acid followed by 1-palmitoyl-lysophosphatidic acid, 1-stearoyl-lysophosphatidic acid and 1-arachidonoyl-lysophosphatidic acid as lipid acceptor. Functions preferentially with arachidonoyl-CoA followed by oleoyl-CoA as acyl group donors. Functions in phosphatidic acid biosynthesis. May regulate the cellular storage of triacylglycerol through activation of the phospholipase PNPLA2. Involved in keratinocyte differentiation. Regulates lipid droplet fusion.</text>
</comment>
<comment type="catalytic activity">
    <reaction evidence="21">
        <text>eicosanoyl-CoA + 1-(9Z-octadecenoyl)-sn-glycero-3-phosphate = 1-(9Z)-octadecenoyl-2-eicosanoyl-sn-glycero-3-phosphate + CoA</text>
        <dbReference type="Rhea" id="RHEA:37451"/>
        <dbReference type="ChEBI" id="CHEBI:57287"/>
        <dbReference type="ChEBI" id="CHEBI:57380"/>
        <dbReference type="ChEBI" id="CHEBI:74544"/>
        <dbReference type="ChEBI" id="CHEBI:74937"/>
    </reaction>
    <physiologicalReaction direction="left-to-right" evidence="21">
        <dbReference type="Rhea" id="RHEA:37452"/>
    </physiologicalReaction>
</comment>
<evidence type="ECO:0000256" key="23">
    <source>
        <dbReference type="ARBA" id="ARBA00048770"/>
    </source>
</evidence>
<comment type="catalytic activity">
    <reaction evidence="20">
        <text>1-octadecanoyl-sn-glycero-3-phosphate + (9Z)-octadecenoyl-CoA = 1-octadecanoyl-2-(9Z-octadecenoyl)-sn-glycero-3-phosphate + CoA</text>
        <dbReference type="Rhea" id="RHEA:37163"/>
        <dbReference type="ChEBI" id="CHEBI:57287"/>
        <dbReference type="ChEBI" id="CHEBI:57387"/>
        <dbReference type="ChEBI" id="CHEBI:74560"/>
        <dbReference type="ChEBI" id="CHEBI:74565"/>
    </reaction>
    <physiologicalReaction direction="left-to-right" evidence="20">
        <dbReference type="Rhea" id="RHEA:37164"/>
    </physiologicalReaction>
</comment>
<accession>A0A1D1UYL8</accession>
<dbReference type="GO" id="GO:0055088">
    <property type="term" value="P:lipid homeostasis"/>
    <property type="evidence" value="ECO:0007669"/>
    <property type="project" value="TreeGrafter"/>
</dbReference>
<sequence>MEQGSGFTGNLDEPPAPSSNAAVTRAASRWLSLSSWIPRWVPTSDEALAAAERKILSYLKTPYQSRFVTVDPDPAVKRPKPYKIWTLSMNTQHPISQTPIVLVHGFGGGVGMWIHNLDALSARRPLYAMDVLGFGQSSRPSFSSNAESAEAQFVDSIEAWRKELNLTKFILLGHSLGAFLCASYALKYPQHVRHLIMVDPWGMPELPSQKETLHRQAPFWIRTAATVMQPFNPLAGLRAAGPWGPRLVTRLRPDLQRKFIDVVEEENAIFDYIYHLNAQHPSGEAAFKTMTSGFGWAKNHMSTRMGTMERTLPVSFVYGKRSWIDHSIAYTVKDNRKESFTEVIMVEGAGHHVYADMPKEFNRIVDDICQRVDNDEIGKPL</sequence>
<keyword evidence="10" id="KW-0221">Differentiation</keyword>
<comment type="catalytic activity">
    <reaction evidence="23">
        <text>1-(9Z-octadecenoyl)-sn-glycero-3-phosphate + (5Z,8Z,11Z,14Z)-eicosatetraenoyl-CoA = 1-(9Z)-octadecenoyl-2-(5Z,8Z,11Z,14Z)-eicosatetraenoyl-sn-glycero-3-phosphate + CoA</text>
        <dbReference type="Rhea" id="RHEA:37443"/>
        <dbReference type="ChEBI" id="CHEBI:57287"/>
        <dbReference type="ChEBI" id="CHEBI:57368"/>
        <dbReference type="ChEBI" id="CHEBI:74544"/>
        <dbReference type="ChEBI" id="CHEBI:74928"/>
    </reaction>
    <physiologicalReaction direction="left-to-right" evidence="23">
        <dbReference type="Rhea" id="RHEA:37444"/>
    </physiologicalReaction>
</comment>
<comment type="catalytic activity">
    <reaction evidence="22">
        <text>1-(5Z,8Z,11Z,14Z-eicosatetraenoyl)-sn-glycero-3-phosphate + (9Z)-octadecenoyl-CoA = 1-(5Z,8Z,11Z,14Z)-eicosatetraenoyl-2-(9Z)-octadecenoyl-sn-glycero-3-phosphate + CoA</text>
        <dbReference type="Rhea" id="RHEA:37455"/>
        <dbReference type="ChEBI" id="CHEBI:57287"/>
        <dbReference type="ChEBI" id="CHEBI:57387"/>
        <dbReference type="ChEBI" id="CHEBI:74938"/>
        <dbReference type="ChEBI" id="CHEBI:74941"/>
    </reaction>
    <physiologicalReaction direction="left-to-right" evidence="22">
        <dbReference type="Rhea" id="RHEA:37456"/>
    </physiologicalReaction>
</comment>
<comment type="catalytic activity">
    <reaction evidence="14">
        <text>1-(9Z-octadecenoyl)-sn-glycero-3-phosphate + octadecanoyl-CoA = 1-(9Z-octadecenoyl)-2-octadecanoyl-sn-glycero-3-phosphate + CoA</text>
        <dbReference type="Rhea" id="RHEA:37147"/>
        <dbReference type="ChEBI" id="CHEBI:57287"/>
        <dbReference type="ChEBI" id="CHEBI:57394"/>
        <dbReference type="ChEBI" id="CHEBI:74544"/>
        <dbReference type="ChEBI" id="CHEBI:74552"/>
    </reaction>
    <physiologicalReaction direction="left-to-right" evidence="14">
        <dbReference type="Rhea" id="RHEA:37148"/>
    </physiologicalReaction>
</comment>
<evidence type="ECO:0000256" key="21">
    <source>
        <dbReference type="ARBA" id="ARBA00047849"/>
    </source>
</evidence>
<comment type="catalytic activity">
    <reaction evidence="19">
        <text>1-hexadecanoyl-sn-glycero-3-phosphate + (9Z)-octadecenoyl-CoA = 1-hexadecanoyl-2-(9Z-octadecenoyl)-sn-glycero-3-phosphate + CoA</text>
        <dbReference type="Rhea" id="RHEA:33187"/>
        <dbReference type="ChEBI" id="CHEBI:57287"/>
        <dbReference type="ChEBI" id="CHEBI:57387"/>
        <dbReference type="ChEBI" id="CHEBI:57518"/>
        <dbReference type="ChEBI" id="CHEBI:64839"/>
    </reaction>
    <physiologicalReaction direction="left-to-right" evidence="19">
        <dbReference type="Rhea" id="RHEA:33188"/>
    </physiologicalReaction>
</comment>
<evidence type="ECO:0000256" key="11">
    <source>
        <dbReference type="ARBA" id="ARBA00022832"/>
    </source>
</evidence>
<evidence type="ECO:0000256" key="3">
    <source>
        <dbReference type="ARBA" id="ARBA00004496"/>
    </source>
</evidence>
<comment type="similarity">
    <text evidence="15">Belongs to the peptidase S33 family. ABHD4/ABHD5 subfamily.</text>
</comment>
<dbReference type="STRING" id="947166.A0A1D1UYL8"/>
<keyword evidence="9" id="KW-0808">Transferase</keyword>
<evidence type="ECO:0000256" key="12">
    <source>
        <dbReference type="ARBA" id="ARBA00023098"/>
    </source>
</evidence>
<comment type="catalytic activity">
    <reaction evidence="1">
        <text>a 1-acyl-sn-glycero-3-phosphate + an acyl-CoA = a 1,2-diacyl-sn-glycero-3-phosphate + CoA</text>
        <dbReference type="Rhea" id="RHEA:19709"/>
        <dbReference type="ChEBI" id="CHEBI:57287"/>
        <dbReference type="ChEBI" id="CHEBI:57970"/>
        <dbReference type="ChEBI" id="CHEBI:58342"/>
        <dbReference type="ChEBI" id="CHEBI:58608"/>
        <dbReference type="EC" id="2.3.1.51"/>
    </reaction>
    <physiologicalReaction direction="left-to-right" evidence="1">
        <dbReference type="Rhea" id="RHEA:19710"/>
    </physiologicalReaction>
</comment>
<keyword evidence="13" id="KW-0012">Acyltransferase</keyword>
<dbReference type="EC" id="2.3.1.51" evidence="5"/>
<dbReference type="Pfam" id="PF00561">
    <property type="entry name" value="Abhydrolase_1"/>
    <property type="match status" value="1"/>
</dbReference>
<evidence type="ECO:0000256" key="13">
    <source>
        <dbReference type="ARBA" id="ARBA00023315"/>
    </source>
</evidence>
<evidence type="ECO:0000313" key="27">
    <source>
        <dbReference type="EMBL" id="GAU94719.1"/>
    </source>
</evidence>
<comment type="catalytic activity">
    <reaction evidence="24">
        <text>1-(9Z-octadecenoyl)-sn-glycero-3-phosphate + (9Z)-octadecenoyl-CoA = 1,2-di-(9Z-octadecenoyl)-sn-glycero-3-phosphate + CoA</text>
        <dbReference type="Rhea" id="RHEA:37131"/>
        <dbReference type="ChEBI" id="CHEBI:57287"/>
        <dbReference type="ChEBI" id="CHEBI:57387"/>
        <dbReference type="ChEBI" id="CHEBI:74544"/>
        <dbReference type="ChEBI" id="CHEBI:74546"/>
    </reaction>
    <physiologicalReaction direction="left-to-right" evidence="24">
        <dbReference type="Rhea" id="RHEA:37132"/>
    </physiologicalReaction>
</comment>
<evidence type="ECO:0000256" key="5">
    <source>
        <dbReference type="ARBA" id="ARBA00013211"/>
    </source>
</evidence>
<dbReference type="Proteomes" id="UP000186922">
    <property type="component" value="Unassembled WGS sequence"/>
</dbReference>
<comment type="subcellular location">
    <subcellularLocation>
        <location evidence="3">Cytoplasm</location>
    </subcellularLocation>
    <subcellularLocation>
        <location evidence="4">Lipid droplet</location>
    </subcellularLocation>
</comment>
<feature type="region of interest" description="Disordered" evidence="25">
    <location>
        <begin position="1"/>
        <end position="20"/>
    </location>
</feature>
<name>A0A1D1UYL8_RAMVA</name>
<evidence type="ECO:0000256" key="19">
    <source>
        <dbReference type="ARBA" id="ARBA00047525"/>
    </source>
</evidence>
<evidence type="ECO:0000256" key="14">
    <source>
        <dbReference type="ARBA" id="ARBA00036296"/>
    </source>
</evidence>
<dbReference type="GO" id="GO:0006631">
    <property type="term" value="P:fatty acid metabolic process"/>
    <property type="evidence" value="ECO:0007669"/>
    <property type="project" value="UniProtKB-KW"/>
</dbReference>
<dbReference type="GO" id="GO:0030154">
    <property type="term" value="P:cell differentiation"/>
    <property type="evidence" value="ECO:0007669"/>
    <property type="project" value="UniProtKB-KW"/>
</dbReference>
<evidence type="ECO:0000256" key="4">
    <source>
        <dbReference type="ARBA" id="ARBA00004502"/>
    </source>
</evidence>
<dbReference type="PANTHER" id="PTHR42886:SF29">
    <property type="entry name" value="PUMMELIG, ISOFORM A"/>
    <property type="match status" value="1"/>
</dbReference>
<dbReference type="Gene3D" id="3.40.50.1820">
    <property type="entry name" value="alpha/beta hydrolase"/>
    <property type="match status" value="1"/>
</dbReference>
<keyword evidence="7" id="KW-0444">Lipid biosynthesis</keyword>
<dbReference type="GO" id="GO:0005739">
    <property type="term" value="C:mitochondrion"/>
    <property type="evidence" value="ECO:0007669"/>
    <property type="project" value="TreeGrafter"/>
</dbReference>
<dbReference type="PRINTS" id="PR00111">
    <property type="entry name" value="ABHYDROLASE"/>
</dbReference>
<evidence type="ECO:0000256" key="1">
    <source>
        <dbReference type="ARBA" id="ARBA00000300"/>
    </source>
</evidence>
<dbReference type="PANTHER" id="PTHR42886">
    <property type="entry name" value="RE40534P-RELATED"/>
    <property type="match status" value="1"/>
</dbReference>
<gene>
    <name evidence="27" type="primary">RvY_06443-1</name>
    <name evidence="27" type="synonym">RvY_06443.1</name>
    <name evidence="27" type="ORF">RvY_06443</name>
</gene>
<keyword evidence="12" id="KW-0443">Lipid metabolism</keyword>
<dbReference type="AlphaFoldDB" id="A0A1D1UYL8"/>
<keyword evidence="28" id="KW-1185">Reference proteome</keyword>
<protein>
    <recommendedName>
        <fullName evidence="16">1-acylglycerol-3-phosphate O-acyltransferase ABHD5</fullName>
        <ecNumber evidence="5">2.3.1.51</ecNumber>
    </recommendedName>
    <alternativeName>
        <fullName evidence="17">Abhydrolase domain-containing protein 5</fullName>
    </alternativeName>
</protein>
<dbReference type="FunFam" id="3.40.50.1820:FF:000019">
    <property type="entry name" value="1-acylglycerol-3-phosphate O-acyltransferase ABHD5"/>
    <property type="match status" value="1"/>
</dbReference>
<organism evidence="27 28">
    <name type="scientific">Ramazzottius varieornatus</name>
    <name type="common">Water bear</name>
    <name type="synonym">Tardigrade</name>
    <dbReference type="NCBI Taxonomy" id="947166"/>
    <lineage>
        <taxon>Eukaryota</taxon>
        <taxon>Metazoa</taxon>
        <taxon>Ecdysozoa</taxon>
        <taxon>Tardigrada</taxon>
        <taxon>Eutardigrada</taxon>
        <taxon>Parachela</taxon>
        <taxon>Hypsibioidea</taxon>
        <taxon>Ramazzottiidae</taxon>
        <taxon>Ramazzottius</taxon>
    </lineage>
</organism>
<dbReference type="GO" id="GO:0003841">
    <property type="term" value="F:1-acylglycerol-3-phosphate O-acyltransferase activity"/>
    <property type="evidence" value="ECO:0007669"/>
    <property type="project" value="UniProtKB-EC"/>
</dbReference>
<dbReference type="GO" id="GO:0006654">
    <property type="term" value="P:phosphatidic acid biosynthetic process"/>
    <property type="evidence" value="ECO:0007669"/>
    <property type="project" value="TreeGrafter"/>
</dbReference>
<evidence type="ECO:0000256" key="24">
    <source>
        <dbReference type="ARBA" id="ARBA00049561"/>
    </source>
</evidence>
<evidence type="ECO:0000256" key="18">
    <source>
        <dbReference type="ARBA" id="ARBA00045357"/>
    </source>
</evidence>
<keyword evidence="11" id="KW-0276">Fatty acid metabolism</keyword>
<evidence type="ECO:0000259" key="26">
    <source>
        <dbReference type="Pfam" id="PF00561"/>
    </source>
</evidence>
<evidence type="ECO:0000256" key="10">
    <source>
        <dbReference type="ARBA" id="ARBA00022782"/>
    </source>
</evidence>
<comment type="caution">
    <text evidence="27">The sequence shown here is derived from an EMBL/GenBank/DDBJ whole genome shotgun (WGS) entry which is preliminary data.</text>
</comment>
<proteinExistence type="inferred from homology"/>
<evidence type="ECO:0000256" key="16">
    <source>
        <dbReference type="ARBA" id="ARBA00040731"/>
    </source>
</evidence>
<dbReference type="InterPro" id="IPR029058">
    <property type="entry name" value="AB_hydrolase_fold"/>
</dbReference>
<dbReference type="EMBL" id="BDGG01000003">
    <property type="protein sequence ID" value="GAU94719.1"/>
    <property type="molecule type" value="Genomic_DNA"/>
</dbReference>
<comment type="catalytic activity">
    <reaction evidence="2">
        <text>1-(9Z-octadecenoyl)-sn-glycero-3-phosphate + hexadecanoyl-CoA = 1-(9Z)-octadecenoyl-2-hexadecanoyl-sn-glycero-3-phosphate + CoA</text>
        <dbReference type="Rhea" id="RHEA:37143"/>
        <dbReference type="ChEBI" id="CHEBI:57287"/>
        <dbReference type="ChEBI" id="CHEBI:57379"/>
        <dbReference type="ChEBI" id="CHEBI:74544"/>
        <dbReference type="ChEBI" id="CHEBI:74551"/>
    </reaction>
    <physiologicalReaction direction="left-to-right" evidence="2">
        <dbReference type="Rhea" id="RHEA:37144"/>
    </physiologicalReaction>
</comment>
<evidence type="ECO:0000256" key="22">
    <source>
        <dbReference type="ARBA" id="ARBA00048632"/>
    </source>
</evidence>
<evidence type="ECO:0000256" key="15">
    <source>
        <dbReference type="ARBA" id="ARBA00038097"/>
    </source>
</evidence>
<evidence type="ECO:0000256" key="20">
    <source>
        <dbReference type="ARBA" id="ARBA00047543"/>
    </source>
</evidence>
<feature type="domain" description="AB hydrolase-1" evidence="26">
    <location>
        <begin position="99"/>
        <end position="354"/>
    </location>
</feature>
<reference evidence="27 28" key="1">
    <citation type="journal article" date="2016" name="Nat. Commun.">
        <title>Extremotolerant tardigrade genome and improved radiotolerance of human cultured cells by tardigrade-unique protein.</title>
        <authorList>
            <person name="Hashimoto T."/>
            <person name="Horikawa D.D."/>
            <person name="Saito Y."/>
            <person name="Kuwahara H."/>
            <person name="Kozuka-Hata H."/>
            <person name="Shin-I T."/>
            <person name="Minakuchi Y."/>
            <person name="Ohishi K."/>
            <person name="Motoyama A."/>
            <person name="Aizu T."/>
            <person name="Enomoto A."/>
            <person name="Kondo K."/>
            <person name="Tanaka S."/>
            <person name="Hara Y."/>
            <person name="Koshikawa S."/>
            <person name="Sagara H."/>
            <person name="Miura T."/>
            <person name="Yokobori S."/>
            <person name="Miyagawa K."/>
            <person name="Suzuki Y."/>
            <person name="Kubo T."/>
            <person name="Oyama M."/>
            <person name="Kohara Y."/>
            <person name="Fujiyama A."/>
            <person name="Arakawa K."/>
            <person name="Katayama T."/>
            <person name="Toyoda A."/>
            <person name="Kunieda T."/>
        </authorList>
    </citation>
    <scope>NUCLEOTIDE SEQUENCE [LARGE SCALE GENOMIC DNA]</scope>
    <source>
        <strain evidence="27 28">YOKOZUNA-1</strain>
    </source>
</reference>
<dbReference type="InterPro" id="IPR000073">
    <property type="entry name" value="AB_hydrolase_1"/>
</dbReference>
<dbReference type="OrthoDB" id="7457040at2759"/>
<evidence type="ECO:0000256" key="8">
    <source>
        <dbReference type="ARBA" id="ARBA00022677"/>
    </source>
</evidence>
<dbReference type="GO" id="GO:0052689">
    <property type="term" value="F:carboxylic ester hydrolase activity"/>
    <property type="evidence" value="ECO:0007669"/>
    <property type="project" value="TreeGrafter"/>
</dbReference>
<evidence type="ECO:0000256" key="17">
    <source>
        <dbReference type="ARBA" id="ARBA00042413"/>
    </source>
</evidence>
<evidence type="ECO:0000256" key="2">
    <source>
        <dbReference type="ARBA" id="ARBA00000816"/>
    </source>
</evidence>
<dbReference type="GO" id="GO:0005811">
    <property type="term" value="C:lipid droplet"/>
    <property type="evidence" value="ECO:0007669"/>
    <property type="project" value="UniProtKB-SubCell"/>
</dbReference>
<evidence type="ECO:0000256" key="25">
    <source>
        <dbReference type="SAM" id="MobiDB-lite"/>
    </source>
</evidence>